<protein>
    <submittedName>
        <fullName evidence="1">Uncharacterized protein</fullName>
    </submittedName>
</protein>
<evidence type="ECO:0000313" key="1">
    <source>
        <dbReference type="EMBL" id="MFC6838314.1"/>
    </source>
</evidence>
<comment type="caution">
    <text evidence="1">The sequence shown here is derived from an EMBL/GenBank/DDBJ whole genome shotgun (WGS) entry which is preliminary data.</text>
</comment>
<dbReference type="AlphaFoldDB" id="A0ABD5UHI2"/>
<sequence>MTLVGHEVNGNAEASLFDGVDSLRDDKTAVVRVSIRLKIGSPRLVVLTDGNWFAPVSWIYRHQYDPTFGRDRIAINSAGIARNFHIVVDITETL</sequence>
<accession>A0ABD5UHI2</accession>
<dbReference type="EMBL" id="JBHSXM010000004">
    <property type="protein sequence ID" value="MFC6838314.1"/>
    <property type="molecule type" value="Genomic_DNA"/>
</dbReference>
<dbReference type="RefSeq" id="WP_304450007.1">
    <property type="nucleotide sequence ID" value="NZ_JBHSXM010000004.1"/>
</dbReference>
<name>A0ABD5UHI2_9EURY</name>
<evidence type="ECO:0000313" key="2">
    <source>
        <dbReference type="Proteomes" id="UP001596406"/>
    </source>
</evidence>
<organism evidence="1 2">
    <name type="scientific">Halomarina ordinaria</name>
    <dbReference type="NCBI Taxonomy" id="3033939"/>
    <lineage>
        <taxon>Archaea</taxon>
        <taxon>Methanobacteriati</taxon>
        <taxon>Methanobacteriota</taxon>
        <taxon>Stenosarchaea group</taxon>
        <taxon>Halobacteria</taxon>
        <taxon>Halobacteriales</taxon>
        <taxon>Natronomonadaceae</taxon>
        <taxon>Halomarina</taxon>
    </lineage>
</organism>
<dbReference type="Proteomes" id="UP001596406">
    <property type="component" value="Unassembled WGS sequence"/>
</dbReference>
<keyword evidence="2" id="KW-1185">Reference proteome</keyword>
<reference evidence="1 2" key="1">
    <citation type="journal article" date="2019" name="Int. J. Syst. Evol. Microbiol.">
        <title>The Global Catalogue of Microorganisms (GCM) 10K type strain sequencing project: providing services to taxonomists for standard genome sequencing and annotation.</title>
        <authorList>
            <consortium name="The Broad Institute Genomics Platform"/>
            <consortium name="The Broad Institute Genome Sequencing Center for Infectious Disease"/>
            <person name="Wu L."/>
            <person name="Ma J."/>
        </authorList>
    </citation>
    <scope>NUCLEOTIDE SEQUENCE [LARGE SCALE GENOMIC DNA]</scope>
    <source>
        <strain evidence="1 2">PSRA2</strain>
    </source>
</reference>
<gene>
    <name evidence="1" type="ORF">ACFQHK_17675</name>
</gene>
<proteinExistence type="predicted"/>